<proteinExistence type="predicted"/>
<dbReference type="AlphaFoldDB" id="A0A915P0T3"/>
<evidence type="ECO:0000313" key="1">
    <source>
        <dbReference type="Proteomes" id="UP000887560"/>
    </source>
</evidence>
<dbReference type="Proteomes" id="UP000887560">
    <property type="component" value="Unplaced"/>
</dbReference>
<evidence type="ECO:0000313" key="2">
    <source>
        <dbReference type="WBParaSite" id="scf7180000423132.g10283"/>
    </source>
</evidence>
<reference evidence="2" key="1">
    <citation type="submission" date="2022-11" db="UniProtKB">
        <authorList>
            <consortium name="WormBaseParasite"/>
        </authorList>
    </citation>
    <scope>IDENTIFICATION</scope>
</reference>
<keyword evidence="1" id="KW-1185">Reference proteome</keyword>
<name>A0A915P0T3_9BILA</name>
<organism evidence="1 2">
    <name type="scientific">Meloidogyne floridensis</name>
    <dbReference type="NCBI Taxonomy" id="298350"/>
    <lineage>
        <taxon>Eukaryota</taxon>
        <taxon>Metazoa</taxon>
        <taxon>Ecdysozoa</taxon>
        <taxon>Nematoda</taxon>
        <taxon>Chromadorea</taxon>
        <taxon>Rhabditida</taxon>
        <taxon>Tylenchina</taxon>
        <taxon>Tylenchomorpha</taxon>
        <taxon>Tylenchoidea</taxon>
        <taxon>Meloidogynidae</taxon>
        <taxon>Meloidogyninae</taxon>
        <taxon>Meloidogyne</taxon>
    </lineage>
</organism>
<accession>A0A915P0T3</accession>
<dbReference type="WBParaSite" id="scf7180000423132.g10283">
    <property type="protein sequence ID" value="scf7180000423132.g10283"/>
    <property type="gene ID" value="scf7180000423132.g10283"/>
</dbReference>
<protein>
    <submittedName>
        <fullName evidence="2">Uncharacterized protein</fullName>
    </submittedName>
</protein>
<sequence length="81" mass="9526">MLQSNQKQNLLAQQNSKNKEENIIFKQKLEYLINKLPQECISYFKIIETPLFVNAILVCIDNAVLEEDNLNKKFITNKIKK</sequence>